<dbReference type="InterPro" id="IPR000242">
    <property type="entry name" value="PTP_cat"/>
</dbReference>
<dbReference type="GO" id="GO:0004725">
    <property type="term" value="F:protein tyrosine phosphatase activity"/>
    <property type="evidence" value="ECO:0007669"/>
    <property type="project" value="InterPro"/>
</dbReference>
<sequence>MEQMIKEWNARGSENEKEMEQMNGEWNARESGKEKGQCLCSEGPHSSNALLRIDRQAKTDDPLPTTIHRMQLVSGATKAIYIQRGLIDKSLDPLNVATDLLGLKNINLKDSGIGKVLEEMNALPGKLNQDEDTKKAGAAFGKMLEMKTAIDGVKDITKWTEKDEFKTDLEAWKLEIPSLSDVESLMSKLKVDSERVEDPANTDRQVSLKFIAENIEKLVPKSDELVGEIEEMLKLPSGKTVTESYSDMKGLFEAVKQYANFKLEMNVEDTWQAKVISNVDTFVSIKIGNALVHLTTIEKTLANRKPSFKDLENLQLRNPWFVLRGDLTNFLSPIKIFVEELKKPADELNKFDANLKEINGVLQSFSATVDQPITADVFKCLDSTLQGKTVNVATIEPVHSDILKMEEKVEQLEVDLKKISDWVKQNHETFDNIKKIAVEARSSDKDLQTSAVEKYVQYAQQKNLTKVFEDFKNFNKNLNPDPVKSLVKKVFDQLPVLDQFPPILANFQTMFGCLKELNLEKASATQKIIAKSENLKISDELKTDMDKVNSLVGTIQSLKNISAVPEEMKKAETPESQKLSLLKDPGLHSNVTDTATRGIENMKDVLDHQKTIDQISRLSVTVPSLKKDLEQIVAVPKNLTAWKSGIKLPNSIELVGYSQIFLDAGKVGGVKDVEKMLNTVKTMEAKETDPAIKKNLGELVKALEELLAVGLDFSKYKKSFDSTGKTLKVLDEFFADLFQKSGGAPIRNGTAVVGLANPGGSETPYSYTWVWWTLGAIGVVAIATPVSFYIFSCFCFKYNGVFFKKKKVVRLVPDPRPTPSVVVKFDAPAPVEDNDKGATADFDRRSKKMIKKKSARFQQKEDEAAKKRKNEKALSALVSQTKPIYDDIRWLQQSYAGHPEKLELERCLLWSKKKMEVVYEANFRPSHRLPDNWRECNRFTNSIEPLTAVLININLYQRCGTQNGFANVDAYINANWFTMPNQATFVMAETPMMDWTDAKLIYMIAQMKADVVLGIYEEDEEGVPREHDYGRYFPDNVGQHRVVNHHRDGELKVECIRKEVLYNGTYIRRSVRITYSNPNGRVLEDVFPEGMTPENRTMEKFKELLCDDFNPNLIDHTVEHLEVRNWEKVLPPINTATVRRALEDVIDKPKVVVHCHDGIQRSLFFTSIELARQQVRAKVGANQTNSFVDFSAAMTEVAMSRNFRRTANISDAARHNMFAMMARHFFFINVVFIEYLRTQTPIEDEHINADTMKQFRQFRDVLSKLASGYRKAERRLQQERDGLAAAQRAEVVEAVRAQDREAAERARAQPAAGQRAGAQPAAGQPEAAQAGAPRRAGAAPPAEAQPAAAPGPAAPGPAAPGPAAAQPAAPGQPAGAAAAQQPEGGHVAIDMEPEADPAPGPDDAA</sequence>
<feature type="compositionally biased region" description="Low complexity" evidence="1">
    <location>
        <begin position="1308"/>
        <end position="1351"/>
    </location>
</feature>
<protein>
    <submittedName>
        <fullName evidence="4">Tyrosine-protein phosphatase domain-containing protein</fullName>
    </submittedName>
</protein>
<dbReference type="Gene3D" id="3.90.190.10">
    <property type="entry name" value="Protein tyrosine phosphatase superfamily"/>
    <property type="match status" value="1"/>
</dbReference>
<dbReference type="PANTHER" id="PTHR32525:SF4">
    <property type="entry name" value="WSN DOMAIN-CONTAINING PROTEIN"/>
    <property type="match status" value="1"/>
</dbReference>
<keyword evidence="3" id="KW-1185">Reference proteome</keyword>
<dbReference type="WBParaSite" id="Csp11.Scaffold629.g8387.t2">
    <property type="protein sequence ID" value="Csp11.Scaffold629.g8387.t2"/>
    <property type="gene ID" value="Csp11.Scaffold629.g8387"/>
</dbReference>
<dbReference type="Proteomes" id="UP000095282">
    <property type="component" value="Unplaced"/>
</dbReference>
<dbReference type="PROSITE" id="PS50055">
    <property type="entry name" value="TYR_PHOSPHATASE_PTP"/>
    <property type="match status" value="1"/>
</dbReference>
<feature type="compositionally biased region" description="Low complexity" evidence="1">
    <location>
        <begin position="1361"/>
        <end position="1385"/>
    </location>
</feature>
<dbReference type="Pfam" id="PF02206">
    <property type="entry name" value="WSN"/>
    <property type="match status" value="1"/>
</dbReference>
<dbReference type="InterPro" id="IPR003125">
    <property type="entry name" value="WSN"/>
</dbReference>
<dbReference type="STRING" id="1561998.A0A1I7UE23"/>
<evidence type="ECO:0000259" key="2">
    <source>
        <dbReference type="PROSITE" id="PS50055"/>
    </source>
</evidence>
<dbReference type="SUPFAM" id="SSF52799">
    <property type="entry name" value="(Phosphotyrosine protein) phosphatases II"/>
    <property type="match status" value="1"/>
</dbReference>
<feature type="compositionally biased region" description="Pro residues" evidence="1">
    <location>
        <begin position="1396"/>
        <end position="1405"/>
    </location>
</feature>
<feature type="domain" description="Tyrosine-protein phosphatase" evidence="2">
    <location>
        <begin position="937"/>
        <end position="1235"/>
    </location>
</feature>
<dbReference type="PANTHER" id="PTHR32525">
    <property type="entry name" value="PROTEIN-TYROSINE-PHOSPHATASE"/>
    <property type="match status" value="1"/>
</dbReference>
<proteinExistence type="predicted"/>
<dbReference type="SMART" id="SM00194">
    <property type="entry name" value="PTPc"/>
    <property type="match status" value="1"/>
</dbReference>
<evidence type="ECO:0000313" key="3">
    <source>
        <dbReference type="Proteomes" id="UP000095282"/>
    </source>
</evidence>
<feature type="region of interest" description="Disordered" evidence="1">
    <location>
        <begin position="1300"/>
        <end position="1405"/>
    </location>
</feature>
<name>A0A1I7UE23_9PELO</name>
<organism evidence="3 4">
    <name type="scientific">Caenorhabditis tropicalis</name>
    <dbReference type="NCBI Taxonomy" id="1561998"/>
    <lineage>
        <taxon>Eukaryota</taxon>
        <taxon>Metazoa</taxon>
        <taxon>Ecdysozoa</taxon>
        <taxon>Nematoda</taxon>
        <taxon>Chromadorea</taxon>
        <taxon>Rhabditida</taxon>
        <taxon>Rhabditina</taxon>
        <taxon>Rhabditomorpha</taxon>
        <taxon>Rhabditoidea</taxon>
        <taxon>Rhabditidae</taxon>
        <taxon>Peloderinae</taxon>
        <taxon>Caenorhabditis</taxon>
    </lineage>
</organism>
<dbReference type="InterPro" id="IPR029021">
    <property type="entry name" value="Prot-tyrosine_phosphatase-like"/>
</dbReference>
<accession>A0A1I7UE23</accession>
<dbReference type="Pfam" id="PF00102">
    <property type="entry name" value="Y_phosphatase"/>
    <property type="match status" value="1"/>
</dbReference>
<evidence type="ECO:0000313" key="4">
    <source>
        <dbReference type="WBParaSite" id="Csp11.Scaffold629.g8387.t2"/>
    </source>
</evidence>
<evidence type="ECO:0000256" key="1">
    <source>
        <dbReference type="SAM" id="MobiDB-lite"/>
    </source>
</evidence>
<dbReference type="eggNOG" id="ENOG502S4BN">
    <property type="taxonomic scope" value="Eukaryota"/>
</dbReference>
<reference evidence="4" key="1">
    <citation type="submission" date="2016-11" db="UniProtKB">
        <authorList>
            <consortium name="WormBaseParasite"/>
        </authorList>
    </citation>
    <scope>IDENTIFICATION</scope>
</reference>